<dbReference type="RefSeq" id="WP_377727815.1">
    <property type="nucleotide sequence ID" value="NZ_JBHSEW010000016.1"/>
</dbReference>
<keyword evidence="2" id="KW-1133">Transmembrane helix</keyword>
<keyword evidence="2" id="KW-0472">Membrane</keyword>
<keyword evidence="1" id="KW-0175">Coiled coil</keyword>
<dbReference type="InterPro" id="IPR011528">
    <property type="entry name" value="NERD"/>
</dbReference>
<dbReference type="Proteomes" id="UP001595967">
    <property type="component" value="Unassembled WGS sequence"/>
</dbReference>
<organism evidence="5 6">
    <name type="scientific">Comamonas nitrativorans</name>
    <dbReference type="NCBI Taxonomy" id="108437"/>
    <lineage>
        <taxon>Bacteria</taxon>
        <taxon>Pseudomonadati</taxon>
        <taxon>Pseudomonadota</taxon>
        <taxon>Betaproteobacteria</taxon>
        <taxon>Burkholderiales</taxon>
        <taxon>Comamonadaceae</taxon>
        <taxon>Comamonas</taxon>
    </lineage>
</organism>
<feature type="signal peptide" evidence="3">
    <location>
        <begin position="1"/>
        <end position="18"/>
    </location>
</feature>
<evidence type="ECO:0000256" key="3">
    <source>
        <dbReference type="SAM" id="SignalP"/>
    </source>
</evidence>
<protein>
    <submittedName>
        <fullName evidence="5">NERD domain-containing protein</fullName>
    </submittedName>
</protein>
<keyword evidence="6" id="KW-1185">Reference proteome</keyword>
<evidence type="ECO:0000313" key="5">
    <source>
        <dbReference type="EMBL" id="MFC4623409.1"/>
    </source>
</evidence>
<feature type="chain" id="PRO_5046163553" evidence="3">
    <location>
        <begin position="19"/>
        <end position="333"/>
    </location>
</feature>
<name>A0ABV9H0U0_9BURK</name>
<evidence type="ECO:0000256" key="1">
    <source>
        <dbReference type="SAM" id="Coils"/>
    </source>
</evidence>
<dbReference type="Pfam" id="PF08378">
    <property type="entry name" value="NERD"/>
    <property type="match status" value="1"/>
</dbReference>
<feature type="domain" description="NERD" evidence="4">
    <location>
        <begin position="153"/>
        <end position="270"/>
    </location>
</feature>
<gene>
    <name evidence="5" type="ORF">ACFO3A_14515</name>
</gene>
<evidence type="ECO:0000313" key="6">
    <source>
        <dbReference type="Proteomes" id="UP001595967"/>
    </source>
</evidence>
<accession>A0ABV9H0U0</accession>
<dbReference type="PROSITE" id="PS50965">
    <property type="entry name" value="NERD"/>
    <property type="match status" value="1"/>
</dbReference>
<keyword evidence="2" id="KW-0812">Transmembrane</keyword>
<comment type="caution">
    <text evidence="5">The sequence shown here is derived from an EMBL/GenBank/DDBJ whole genome shotgun (WGS) entry which is preliminary data.</text>
</comment>
<sequence>MAAYVLFFALFFSSAGWADTRLPRAVKNTVFKCQIEGKTHYSDSPCPDAIAVDVTPTRGVDSMSGTKRISAEVQREILEEKLAKQKRQIVTVEKTPSTPKALTPAAPLKNTDHQQRAQPSMNIFPVMLQAVKPFFWLIPFFVIIFLLRSPFFKGWLGEKMVRRALEENLDKNNYLLLHDVTLEDQMGSTQIDHIVVSPYGIFVLETKHYKGWISGHERDAQWQQTNFQKKNRFQNPLRQNYRHIKALEGLLGVPMNFLHSVIVFSGTCELKSNFPANVCTTGNFLGFIKTFKEQIIPAHQMQAIWEKIEGSRLAPTHRTHQAHVEQLRKRHGR</sequence>
<dbReference type="EMBL" id="JBHSEW010000016">
    <property type="protein sequence ID" value="MFC4623409.1"/>
    <property type="molecule type" value="Genomic_DNA"/>
</dbReference>
<proteinExistence type="predicted"/>
<feature type="coiled-coil region" evidence="1">
    <location>
        <begin position="68"/>
        <end position="95"/>
    </location>
</feature>
<keyword evidence="3" id="KW-0732">Signal</keyword>
<reference evidence="6" key="1">
    <citation type="journal article" date="2019" name="Int. J. Syst. Evol. Microbiol.">
        <title>The Global Catalogue of Microorganisms (GCM) 10K type strain sequencing project: providing services to taxonomists for standard genome sequencing and annotation.</title>
        <authorList>
            <consortium name="The Broad Institute Genomics Platform"/>
            <consortium name="The Broad Institute Genome Sequencing Center for Infectious Disease"/>
            <person name="Wu L."/>
            <person name="Ma J."/>
        </authorList>
    </citation>
    <scope>NUCLEOTIDE SEQUENCE [LARGE SCALE GENOMIC DNA]</scope>
    <source>
        <strain evidence="6">JCM 11650</strain>
    </source>
</reference>
<feature type="transmembrane region" description="Helical" evidence="2">
    <location>
        <begin position="134"/>
        <end position="156"/>
    </location>
</feature>
<evidence type="ECO:0000259" key="4">
    <source>
        <dbReference type="PROSITE" id="PS50965"/>
    </source>
</evidence>
<evidence type="ECO:0000256" key="2">
    <source>
        <dbReference type="SAM" id="Phobius"/>
    </source>
</evidence>